<dbReference type="AlphaFoldDB" id="A0A815JWD5"/>
<dbReference type="SMART" id="SM00539">
    <property type="entry name" value="NIDO"/>
    <property type="match status" value="1"/>
</dbReference>
<dbReference type="GO" id="GO:0007160">
    <property type="term" value="P:cell-matrix adhesion"/>
    <property type="evidence" value="ECO:0007669"/>
    <property type="project" value="InterPro"/>
</dbReference>
<dbReference type="PANTHER" id="PTHR13802:SF64">
    <property type="entry name" value="DENDRITE EXTENSION DEFECTIVE PROTEIN 1"/>
    <property type="match status" value="1"/>
</dbReference>
<comment type="caution">
    <text evidence="7">The sequence shown here is derived from an EMBL/GenBank/DDBJ whole genome shotgun (WGS) entry which is preliminary data.</text>
</comment>
<evidence type="ECO:0000256" key="2">
    <source>
        <dbReference type="ARBA" id="ARBA00022692"/>
    </source>
</evidence>
<keyword evidence="4" id="KW-0472">Membrane</keyword>
<dbReference type="SMART" id="SM00723">
    <property type="entry name" value="AMOP"/>
    <property type="match status" value="1"/>
</dbReference>
<keyword evidence="8" id="KW-1185">Reference proteome</keyword>
<keyword evidence="3" id="KW-1133">Transmembrane helix</keyword>
<comment type="subcellular location">
    <subcellularLocation>
        <location evidence="1">Membrane</location>
    </subcellularLocation>
</comment>
<reference evidence="7" key="1">
    <citation type="submission" date="2021-02" db="EMBL/GenBank/DDBJ databases">
        <authorList>
            <person name="Nowell W R."/>
        </authorList>
    </citation>
    <scope>NUCLEOTIDE SEQUENCE</scope>
</reference>
<dbReference type="Pfam" id="PF03782">
    <property type="entry name" value="AMOP"/>
    <property type="match status" value="1"/>
</dbReference>
<dbReference type="InterPro" id="IPR005533">
    <property type="entry name" value="AMOP_dom"/>
</dbReference>
<feature type="domain" description="NIDO" evidence="6">
    <location>
        <begin position="98"/>
        <end position="245"/>
    </location>
</feature>
<feature type="domain" description="AMOP" evidence="5">
    <location>
        <begin position="427"/>
        <end position="578"/>
    </location>
</feature>
<evidence type="ECO:0000256" key="1">
    <source>
        <dbReference type="ARBA" id="ARBA00004370"/>
    </source>
</evidence>
<gene>
    <name evidence="7" type="ORF">JXQ802_LOCUS33911</name>
</gene>
<dbReference type="PROSITE" id="PS51220">
    <property type="entry name" value="NIDO"/>
    <property type="match status" value="1"/>
</dbReference>
<accession>A0A815JWD5</accession>
<dbReference type="GO" id="GO:0016020">
    <property type="term" value="C:membrane"/>
    <property type="evidence" value="ECO:0007669"/>
    <property type="project" value="UniProtKB-SubCell"/>
</dbReference>
<evidence type="ECO:0000313" key="8">
    <source>
        <dbReference type="Proteomes" id="UP000663870"/>
    </source>
</evidence>
<name>A0A815JWD5_9BILA</name>
<evidence type="ECO:0000259" key="5">
    <source>
        <dbReference type="PROSITE" id="PS50856"/>
    </source>
</evidence>
<dbReference type="EMBL" id="CAJNOL010001580">
    <property type="protein sequence ID" value="CAF1385390.1"/>
    <property type="molecule type" value="Genomic_DNA"/>
</dbReference>
<protein>
    <submittedName>
        <fullName evidence="7">Uncharacterized protein</fullName>
    </submittedName>
</protein>
<proteinExistence type="predicted"/>
<evidence type="ECO:0000313" key="7">
    <source>
        <dbReference type="EMBL" id="CAF1385390.1"/>
    </source>
</evidence>
<organism evidence="7 8">
    <name type="scientific">Rotaria sordida</name>
    <dbReference type="NCBI Taxonomy" id="392033"/>
    <lineage>
        <taxon>Eukaryota</taxon>
        <taxon>Metazoa</taxon>
        <taxon>Spiralia</taxon>
        <taxon>Gnathifera</taxon>
        <taxon>Rotifera</taxon>
        <taxon>Eurotatoria</taxon>
        <taxon>Bdelloidea</taxon>
        <taxon>Philodinida</taxon>
        <taxon>Philodinidae</taxon>
        <taxon>Rotaria</taxon>
    </lineage>
</organism>
<evidence type="ECO:0000256" key="3">
    <source>
        <dbReference type="ARBA" id="ARBA00022989"/>
    </source>
</evidence>
<dbReference type="Pfam" id="PF06119">
    <property type="entry name" value="NIDO"/>
    <property type="match status" value="1"/>
</dbReference>
<dbReference type="Proteomes" id="UP000663870">
    <property type="component" value="Unassembled WGS sequence"/>
</dbReference>
<dbReference type="InterPro" id="IPR003886">
    <property type="entry name" value="NIDO_dom"/>
</dbReference>
<dbReference type="PROSITE" id="PS50856">
    <property type="entry name" value="AMOP"/>
    <property type="match status" value="1"/>
</dbReference>
<dbReference type="InterPro" id="IPR051495">
    <property type="entry name" value="Epithelial_Barrier/Signaling"/>
</dbReference>
<dbReference type="PANTHER" id="PTHR13802">
    <property type="entry name" value="MUCIN 4-RELATED"/>
    <property type="match status" value="1"/>
</dbReference>
<sequence>MRMFRFFALLYLSSLIGTIDIINFIPFGIEYNDKIFEQELNNITDPILISIRYSFFNQYYDQIRISCHGLIILRNNSCLSSLKAPNQFSLQDLVYVTTYWIDTNITDDSISKIFYREILLKNKPNTLSQISETLRNGFFKLAAQRMFWAFVITWYQVRNSKNCTDKNTYQAMLTTNGFYSFILFTYHQLQWLENSSCIHLQIRFNTDDNIKYYKLKKSFSPAVISFVNDSNIGIPDQFVFHISGNFSDIQCITSTSLQISPFRDSIYSRYEFQLHDIKIKIELYDREDKILIDSTEFLAHVSEDHGELILSNYGNLTHQIVDPNNNELILQLQSNVITCKYLFEIVIYDYIGQLSSDNKILYNHTQHRIDLGLDYFNLSSIGNNMICPVKTDPNDHVHALQISFKMKKIRQWFHSALLIGTKIFTAATSLYAAYCPAWLLMQGDPNQYIKQIPVCPCQVPSQPWLEEFMGFRIDEGCDGRKPIKETCHYHRKARSCYRKKSDRSWSGAQCCYDEQGKFIEHGKEGAGTLDVISPDGNGWFEKRLGMFGHLFSDFLSYWSCCRNSLTSEAMCKAYYHYRPAGRCENMTSELIEMHRNPYFVILNSMSYKFREQGEYILLSLPKPNELEVQVRLTSNGDNNRTDSMIGIIAFVEAKKHIQFELFPMYQFLDIRIDTQLIKLPDEEFFVPMLIYEDEHMKIKCKVNGTFKIWFHGSHLRFRAHIRLTFDFCELEILLEQEKFRELSIPSFGLLDDINGLMFSNGTKILINKSDENILFEYDQSWRISQNTSLFYYSFDNIDHRRPLSSDIGSNSLERIFEETNNNVTLTQ</sequence>
<evidence type="ECO:0000259" key="6">
    <source>
        <dbReference type="PROSITE" id="PS51220"/>
    </source>
</evidence>
<evidence type="ECO:0000256" key="4">
    <source>
        <dbReference type="ARBA" id="ARBA00023136"/>
    </source>
</evidence>
<keyword evidence="2" id="KW-0812">Transmembrane</keyword>